<keyword evidence="2" id="KW-0328">Glycosyltransferase</keyword>
<gene>
    <name evidence="9" type="ORF">JSE7799_03244</name>
</gene>
<dbReference type="SUPFAM" id="SSF74650">
    <property type="entry name" value="Galactose mutarotase-like"/>
    <property type="match status" value="1"/>
</dbReference>
<dbReference type="OrthoDB" id="414934at2"/>
<evidence type="ECO:0000256" key="1">
    <source>
        <dbReference type="ARBA" id="ARBA00006768"/>
    </source>
</evidence>
<feature type="domain" description="Glycoside hydrolase family 65 C-terminal" evidence="7">
    <location>
        <begin position="728"/>
        <end position="785"/>
    </location>
</feature>
<dbReference type="SUPFAM" id="SSF48208">
    <property type="entry name" value="Six-hairpin glycosidases"/>
    <property type="match status" value="1"/>
</dbReference>
<evidence type="ECO:0000256" key="4">
    <source>
        <dbReference type="PIRSR" id="PIRSR036289-50"/>
    </source>
</evidence>
<feature type="domain" description="Glycoside hydrolase family 65 central catalytic" evidence="6">
    <location>
        <begin position="319"/>
        <end position="717"/>
    </location>
</feature>
<dbReference type="GO" id="GO:0004553">
    <property type="term" value="F:hydrolase activity, hydrolyzing O-glycosyl compounds"/>
    <property type="evidence" value="ECO:0007669"/>
    <property type="project" value="TreeGrafter"/>
</dbReference>
<keyword evidence="9" id="KW-0326">Glycosidase</keyword>
<dbReference type="Pfam" id="PF03636">
    <property type="entry name" value="Glyco_hydro_65N"/>
    <property type="match status" value="1"/>
</dbReference>
<evidence type="ECO:0000259" key="7">
    <source>
        <dbReference type="Pfam" id="PF03633"/>
    </source>
</evidence>
<dbReference type="InterPro" id="IPR017045">
    <property type="entry name" value="Malt_Pase/Glycosyl_Hdrlase"/>
</dbReference>
<dbReference type="RefSeq" id="WP_055664543.1">
    <property type="nucleotide sequence ID" value="NZ_CYPR01000214.1"/>
</dbReference>
<evidence type="ECO:0000256" key="5">
    <source>
        <dbReference type="PIRSR" id="PIRSR036289-51"/>
    </source>
</evidence>
<dbReference type="InterPro" id="IPR037018">
    <property type="entry name" value="GH65_N"/>
</dbReference>
<dbReference type="PANTHER" id="PTHR11051">
    <property type="entry name" value="GLYCOSYL HYDROLASE-RELATED"/>
    <property type="match status" value="1"/>
</dbReference>
<feature type="domain" description="Glycoside hydrolase family 65 N-terminal" evidence="8">
    <location>
        <begin position="7"/>
        <end position="263"/>
    </location>
</feature>
<dbReference type="AlphaFoldDB" id="A0A0M7BCP6"/>
<evidence type="ECO:0000259" key="6">
    <source>
        <dbReference type="Pfam" id="PF03632"/>
    </source>
</evidence>
<dbReference type="InterPro" id="IPR012341">
    <property type="entry name" value="6hp_glycosidase-like_sf"/>
</dbReference>
<dbReference type="EC" id="3.2.1.-" evidence="9"/>
<keyword evidence="3" id="KW-0808">Transferase</keyword>
<sequence length="828" mass="94456">MNDWTLTYDRYDPEREGVREALCTLGNGYLCTRGAAPDCADDDQHYPGSYVAGLYNRRTSTIKGREIENEDLVNLPNWLVLTLRINGGEWVRFDDLELIDYAQELCLRDGTLTRRLRLRDGEGRTIRWHERRFVSMSDKHLAAVALEITAEDWAGRVEVRSALDGTVINNNVARYRDLASCHLEPLGTEAPQDDVILLRVRTNASRIEIAEAARTRIYRNGIEVDAVRRTEEREGWVEQDLALDLGEGETVSVEKIAAVFTSRDDAIAAPAIAACEAVADAPRFEELHGAHAEAWQELWDDFDMVTRLRDLDHVEMKLRLHVFHLLQSVCENAIDSDIGVPARGWHGEAYRGHIFWDELFILPLLNFRRPVVTRALLKYRFRRLGAARKIARESGFEGALFPWQSGSDGREETQVLHLNPKSGDWVPDNSHRQRHVNAAIAYNVWRYYEVTGDREFMRDYGAEMYLEIARFWASIAEERPDGRFGIREVMGPDEFQTGYPGLPPEEERGIDNNAYTNVMACFVLRHAADVLEILPQRARHRLCTRLGIDGAERARWDRISRSLYVPFHDDAIISQFEGYEKLKEFDWDGYREKYGDIQRLDRILGAEGKSVNDYKASKQADVLMLFYLFSTEELALLFERLGYDFQPDMITKNIDYYLARTSHGSTLSHVVHSWVLIRSIRPMSWKLLGSALDADIADIQGGTTQEGIHLGAMAGTVDIFQRCLTGLDVKSGILLVNPLLPEGLDEVRLRIQFRGQDLEIVTDRNSVEISAQPTAAAPVTVSYRGHYRDLAPGDSTRFHLIERPARQNAQCDENRRQLEAADPLSCEE</sequence>
<dbReference type="PANTHER" id="PTHR11051:SF8">
    <property type="entry name" value="PROTEIN-GLUCOSYLGALACTOSYLHYDROXYLYSINE GLUCOSIDASE"/>
    <property type="match status" value="1"/>
</dbReference>
<dbReference type="Pfam" id="PF03632">
    <property type="entry name" value="Glyco_hydro_65m"/>
    <property type="match status" value="1"/>
</dbReference>
<dbReference type="InterPro" id="IPR008928">
    <property type="entry name" value="6-hairpin_glycosidase_sf"/>
</dbReference>
<dbReference type="PIRSF" id="PIRSF036289">
    <property type="entry name" value="Glycosyl_hydrolase_malt_phosph"/>
    <property type="match status" value="1"/>
</dbReference>
<evidence type="ECO:0000313" key="9">
    <source>
        <dbReference type="EMBL" id="CUH40510.1"/>
    </source>
</evidence>
<dbReference type="GO" id="GO:0005975">
    <property type="term" value="P:carbohydrate metabolic process"/>
    <property type="evidence" value="ECO:0007669"/>
    <property type="project" value="InterPro"/>
</dbReference>
<evidence type="ECO:0000256" key="2">
    <source>
        <dbReference type="ARBA" id="ARBA00022676"/>
    </source>
</evidence>
<dbReference type="FunFam" id="1.50.10.10:FF:000053">
    <property type="entry name" value="Putative glycosyl hydrolase"/>
    <property type="match status" value="1"/>
</dbReference>
<evidence type="ECO:0000259" key="8">
    <source>
        <dbReference type="Pfam" id="PF03636"/>
    </source>
</evidence>
<evidence type="ECO:0000313" key="10">
    <source>
        <dbReference type="Proteomes" id="UP000049455"/>
    </source>
</evidence>
<feature type="active site" description="Proton donor" evidence="4">
    <location>
        <position position="494"/>
    </location>
</feature>
<dbReference type="Proteomes" id="UP000049455">
    <property type="component" value="Unassembled WGS sequence"/>
</dbReference>
<dbReference type="EMBL" id="CYPR01000214">
    <property type="protein sequence ID" value="CUH40510.1"/>
    <property type="molecule type" value="Genomic_DNA"/>
</dbReference>
<name>A0A0M7BCP6_9RHOB</name>
<keyword evidence="9" id="KW-0378">Hydrolase</keyword>
<dbReference type="InterPro" id="IPR005194">
    <property type="entry name" value="Glyco_hydro_65_C"/>
</dbReference>
<dbReference type="GO" id="GO:0030246">
    <property type="term" value="F:carbohydrate binding"/>
    <property type="evidence" value="ECO:0007669"/>
    <property type="project" value="InterPro"/>
</dbReference>
<protein>
    <submittedName>
        <fullName evidence="9">Putative glycosyl hydrolase/MT2062</fullName>
        <ecNumber evidence="9">3.2.1.-</ecNumber>
    </submittedName>
</protein>
<keyword evidence="10" id="KW-1185">Reference proteome</keyword>
<dbReference type="InterPro" id="IPR005196">
    <property type="entry name" value="Glyco_hydro_65_N"/>
</dbReference>
<dbReference type="GO" id="GO:0016757">
    <property type="term" value="F:glycosyltransferase activity"/>
    <property type="evidence" value="ECO:0007669"/>
    <property type="project" value="UniProtKB-KW"/>
</dbReference>
<evidence type="ECO:0000256" key="3">
    <source>
        <dbReference type="ARBA" id="ARBA00022679"/>
    </source>
</evidence>
<dbReference type="InterPro" id="IPR005195">
    <property type="entry name" value="Glyco_hydro_65_M"/>
</dbReference>
<dbReference type="Pfam" id="PF03633">
    <property type="entry name" value="Glyco_hydro_65C"/>
    <property type="match status" value="1"/>
</dbReference>
<dbReference type="Gene3D" id="2.60.420.10">
    <property type="entry name" value="Maltose phosphorylase, domain 3"/>
    <property type="match status" value="1"/>
</dbReference>
<feature type="binding site" evidence="5">
    <location>
        <begin position="356"/>
        <end position="357"/>
    </location>
    <ligand>
        <name>substrate</name>
    </ligand>
</feature>
<dbReference type="STRING" id="313367.JSE7799_03244"/>
<feature type="binding site" evidence="5">
    <location>
        <begin position="618"/>
        <end position="619"/>
    </location>
    <ligand>
        <name>substrate</name>
    </ligand>
</feature>
<accession>A0A0M7BCP6</accession>
<dbReference type="Gene3D" id="1.50.10.10">
    <property type="match status" value="1"/>
</dbReference>
<dbReference type="Gene3D" id="2.70.98.40">
    <property type="entry name" value="Glycoside hydrolase, family 65, N-terminal domain"/>
    <property type="match status" value="1"/>
</dbReference>
<proteinExistence type="inferred from homology"/>
<organism evidence="9 10">
    <name type="scientific">Jannaschia seosinensis</name>
    <dbReference type="NCBI Taxonomy" id="313367"/>
    <lineage>
        <taxon>Bacteria</taxon>
        <taxon>Pseudomonadati</taxon>
        <taxon>Pseudomonadota</taxon>
        <taxon>Alphaproteobacteria</taxon>
        <taxon>Rhodobacterales</taxon>
        <taxon>Roseobacteraceae</taxon>
        <taxon>Jannaschia</taxon>
    </lineage>
</organism>
<comment type="similarity">
    <text evidence="1">Belongs to the glycosyl hydrolase 65 family.</text>
</comment>
<dbReference type="InterPro" id="IPR011013">
    <property type="entry name" value="Gal_mutarotase_sf_dom"/>
</dbReference>
<reference evidence="9 10" key="1">
    <citation type="submission" date="2015-09" db="EMBL/GenBank/DDBJ databases">
        <authorList>
            <person name="Jackson K.R."/>
            <person name="Lunt B.L."/>
            <person name="Fisher J.N.B."/>
            <person name="Gardner A.V."/>
            <person name="Bailey M.E."/>
            <person name="Deus L.M."/>
            <person name="Earl A.S."/>
            <person name="Gibby P.D."/>
            <person name="Hartmann K.A."/>
            <person name="Liu J.E."/>
            <person name="Manci A.M."/>
            <person name="Nielsen D.A."/>
            <person name="Solomon M.B."/>
            <person name="Breakwell D.P."/>
            <person name="Burnett S.H."/>
            <person name="Grose J.H."/>
        </authorList>
    </citation>
    <scope>NUCLEOTIDE SEQUENCE [LARGE SCALE GENOMIC DNA]</scope>
    <source>
        <strain evidence="9 10">CECT 7799</strain>
    </source>
</reference>